<feature type="domain" description="F-box/LRR-repeat protein 15/At3g58940/PEG3-like LRR" evidence="1">
    <location>
        <begin position="19"/>
        <end position="71"/>
    </location>
</feature>
<name>A0A0E0Q6R1_ORYRU</name>
<dbReference type="HOGENOM" id="CLU_1505816_0_0_1"/>
<keyword evidence="3" id="KW-1185">Reference proteome</keyword>
<dbReference type="InterPro" id="IPR055411">
    <property type="entry name" value="LRR_FXL15/At3g58940/PEG3-like"/>
</dbReference>
<evidence type="ECO:0000313" key="2">
    <source>
        <dbReference type="EnsemblPlants" id="ORUFI07G10550.1"/>
    </source>
</evidence>
<proteinExistence type="predicted"/>
<sequence length="179" mass="20086">MNSLSHLDFQFTNGNITMTDQANYMSYLLVVSFSSCCLHDDIISQPLHFPKLRKLNLHSVNSSEDALHALSARPLRASKSTTLLVASSSHQVSITEEHMHRRHTRSESRGHEVPLLERPMSAFLDDGPPSFREMPSGNVAASVPTMKILVLQSTCPNLAAVVHLRYFPCLEKLYVRMNL</sequence>
<reference evidence="3" key="1">
    <citation type="submission" date="2013-06" db="EMBL/GenBank/DDBJ databases">
        <authorList>
            <person name="Zhao Q."/>
        </authorList>
    </citation>
    <scope>NUCLEOTIDE SEQUENCE</scope>
    <source>
        <strain evidence="3">cv. W1943</strain>
    </source>
</reference>
<dbReference type="Proteomes" id="UP000008022">
    <property type="component" value="Unassembled WGS sequence"/>
</dbReference>
<dbReference type="Gramene" id="ORUFI07G10550.1">
    <property type="protein sequence ID" value="ORUFI07G10550.1"/>
    <property type="gene ID" value="ORUFI07G10550"/>
</dbReference>
<dbReference type="Pfam" id="PF24758">
    <property type="entry name" value="LRR_At5g56370"/>
    <property type="match status" value="1"/>
</dbReference>
<dbReference type="EnsemblPlants" id="ORUFI07G10550.1">
    <property type="protein sequence ID" value="ORUFI07G10550.1"/>
    <property type="gene ID" value="ORUFI07G10550"/>
</dbReference>
<evidence type="ECO:0000259" key="1">
    <source>
        <dbReference type="Pfam" id="PF24758"/>
    </source>
</evidence>
<dbReference type="AlphaFoldDB" id="A0A0E0Q6R1"/>
<dbReference type="SUPFAM" id="SSF52047">
    <property type="entry name" value="RNI-like"/>
    <property type="match status" value="1"/>
</dbReference>
<accession>A0A0E0Q6R1</accession>
<protein>
    <recommendedName>
        <fullName evidence="1">F-box/LRR-repeat protein 15/At3g58940/PEG3-like LRR domain-containing protein</fullName>
    </recommendedName>
</protein>
<organism evidence="2 3">
    <name type="scientific">Oryza rufipogon</name>
    <name type="common">Brownbeard rice</name>
    <name type="synonym">Asian wild rice</name>
    <dbReference type="NCBI Taxonomy" id="4529"/>
    <lineage>
        <taxon>Eukaryota</taxon>
        <taxon>Viridiplantae</taxon>
        <taxon>Streptophyta</taxon>
        <taxon>Embryophyta</taxon>
        <taxon>Tracheophyta</taxon>
        <taxon>Spermatophyta</taxon>
        <taxon>Magnoliopsida</taxon>
        <taxon>Liliopsida</taxon>
        <taxon>Poales</taxon>
        <taxon>Poaceae</taxon>
        <taxon>BOP clade</taxon>
        <taxon>Oryzoideae</taxon>
        <taxon>Oryzeae</taxon>
        <taxon>Oryzinae</taxon>
        <taxon>Oryza</taxon>
    </lineage>
</organism>
<reference evidence="2" key="2">
    <citation type="submission" date="2015-06" db="UniProtKB">
        <authorList>
            <consortium name="EnsemblPlants"/>
        </authorList>
    </citation>
    <scope>IDENTIFICATION</scope>
</reference>
<evidence type="ECO:0000313" key="3">
    <source>
        <dbReference type="Proteomes" id="UP000008022"/>
    </source>
</evidence>